<dbReference type="EMBL" id="SJOI01000001">
    <property type="protein sequence ID" value="TCL05337.1"/>
    <property type="molecule type" value="Genomic_DNA"/>
</dbReference>
<dbReference type="InterPro" id="IPR000182">
    <property type="entry name" value="GNAT_dom"/>
</dbReference>
<protein>
    <submittedName>
        <fullName evidence="4">Putative acetyltransferase</fullName>
    </submittedName>
</protein>
<evidence type="ECO:0000256" key="2">
    <source>
        <dbReference type="ARBA" id="ARBA00023315"/>
    </source>
</evidence>
<reference evidence="4 5" key="1">
    <citation type="submission" date="2019-02" db="EMBL/GenBank/DDBJ databases">
        <title>Investigation of anaerobic lignin degradation for improved lignocellulosic biofuels.</title>
        <authorList>
            <person name="Deangelis K."/>
        </authorList>
    </citation>
    <scope>NUCLEOTIDE SEQUENCE [LARGE SCALE GENOMIC DNA]</scope>
    <source>
        <strain evidence="4 5">159R</strain>
    </source>
</reference>
<evidence type="ECO:0000256" key="1">
    <source>
        <dbReference type="ARBA" id="ARBA00022679"/>
    </source>
</evidence>
<dbReference type="OrthoDB" id="9789605at2"/>
<dbReference type="PANTHER" id="PTHR43800">
    <property type="entry name" value="PEPTIDYL-LYSINE N-ACETYLTRANSFERASE YJAB"/>
    <property type="match status" value="1"/>
</dbReference>
<evidence type="ECO:0000313" key="5">
    <source>
        <dbReference type="Proteomes" id="UP000294555"/>
    </source>
</evidence>
<accession>A0A4R1NEK1</accession>
<dbReference type="Gene3D" id="3.40.630.30">
    <property type="match status" value="1"/>
</dbReference>
<dbReference type="PROSITE" id="PS51186">
    <property type="entry name" value="GNAT"/>
    <property type="match status" value="1"/>
</dbReference>
<keyword evidence="1 4" id="KW-0808">Transferase</keyword>
<dbReference type="CDD" id="cd04301">
    <property type="entry name" value="NAT_SF"/>
    <property type="match status" value="1"/>
</dbReference>
<evidence type="ECO:0000313" key="4">
    <source>
        <dbReference type="EMBL" id="TCL05337.1"/>
    </source>
</evidence>
<dbReference type="InterPro" id="IPR016181">
    <property type="entry name" value="Acyl_CoA_acyltransferase"/>
</dbReference>
<dbReference type="Proteomes" id="UP000294555">
    <property type="component" value="Unassembled WGS sequence"/>
</dbReference>
<dbReference type="NCBIfam" id="NF007853">
    <property type="entry name" value="PRK10562.1"/>
    <property type="match status" value="1"/>
</dbReference>
<name>A0A4R1NEK1_9GAMM</name>
<gene>
    <name evidence="4" type="ORF">EZJ58_3513</name>
</gene>
<evidence type="ECO:0000259" key="3">
    <source>
        <dbReference type="PROSITE" id="PS51186"/>
    </source>
</evidence>
<keyword evidence="5" id="KW-1185">Reference proteome</keyword>
<organism evidence="4 5">
    <name type="scientific">Sodalis ligni</name>
    <dbReference type="NCBI Taxonomy" id="2697027"/>
    <lineage>
        <taxon>Bacteria</taxon>
        <taxon>Pseudomonadati</taxon>
        <taxon>Pseudomonadota</taxon>
        <taxon>Gammaproteobacteria</taxon>
        <taxon>Enterobacterales</taxon>
        <taxon>Bruguierivoracaceae</taxon>
        <taxon>Sodalis</taxon>
    </lineage>
</organism>
<feature type="domain" description="N-acetyltransferase" evidence="3">
    <location>
        <begin position="1"/>
        <end position="141"/>
    </location>
</feature>
<dbReference type="RefSeq" id="WP_132924049.1">
    <property type="nucleotide sequence ID" value="NZ_SJOI01000001.1"/>
</dbReference>
<sequence>MIRPFRSADMPPLLDLWLESTTRAHPFIHSDYWVESLPLVRDEYLPQSVSWVDERGGSLTGFISVLMDQFIGAIFVSPAYYRQGIGSALMEKAKQHYPVLSLEVYRLNRPARAFYYRQGFREIGSAFSVETGHRILTLQWREN</sequence>
<dbReference type="Pfam" id="PF00583">
    <property type="entry name" value="Acetyltransf_1"/>
    <property type="match status" value="1"/>
</dbReference>
<keyword evidence="2" id="KW-0012">Acyltransferase</keyword>
<dbReference type="PANTHER" id="PTHR43800:SF1">
    <property type="entry name" value="PEPTIDYL-LYSINE N-ACETYLTRANSFERASE YJAB"/>
    <property type="match status" value="1"/>
</dbReference>
<proteinExistence type="predicted"/>
<dbReference type="SUPFAM" id="SSF55729">
    <property type="entry name" value="Acyl-CoA N-acyltransferases (Nat)"/>
    <property type="match status" value="1"/>
</dbReference>
<dbReference type="GO" id="GO:0016747">
    <property type="term" value="F:acyltransferase activity, transferring groups other than amino-acyl groups"/>
    <property type="evidence" value="ECO:0007669"/>
    <property type="project" value="InterPro"/>
</dbReference>
<comment type="caution">
    <text evidence="4">The sequence shown here is derived from an EMBL/GenBank/DDBJ whole genome shotgun (WGS) entry which is preliminary data.</text>
</comment>
<dbReference type="AlphaFoldDB" id="A0A4R1NEK1"/>